<keyword evidence="1" id="KW-0238">DNA-binding</keyword>
<reference evidence="3" key="1">
    <citation type="submission" date="2020-10" db="EMBL/GenBank/DDBJ databases">
        <authorList>
            <person name="Han B."/>
            <person name="Lu T."/>
            <person name="Zhao Q."/>
            <person name="Huang X."/>
            <person name="Zhao Y."/>
        </authorList>
    </citation>
    <scope>NUCLEOTIDE SEQUENCE</scope>
</reference>
<comment type="subcellular location">
    <subcellularLocation>
        <location evidence="1">Nucleus</location>
    </subcellularLocation>
</comment>
<protein>
    <recommendedName>
        <fullName evidence="1">AT-hook motif nuclear-localized protein</fullName>
    </recommendedName>
</protein>
<keyword evidence="1" id="KW-0804">Transcription</keyword>
<dbReference type="AlphaFoldDB" id="A0A811Q463"/>
<dbReference type="PANTHER" id="PTHR31500">
    <property type="entry name" value="AT-HOOK MOTIF NUCLEAR-LOCALIZED PROTEIN 9"/>
    <property type="match status" value="1"/>
</dbReference>
<keyword evidence="1" id="KW-0805">Transcription regulation</keyword>
<evidence type="ECO:0000313" key="3">
    <source>
        <dbReference type="EMBL" id="CAD6253792.1"/>
    </source>
</evidence>
<dbReference type="Proteomes" id="UP000604825">
    <property type="component" value="Unassembled WGS sequence"/>
</dbReference>
<feature type="domain" description="PPC" evidence="2">
    <location>
        <begin position="24"/>
        <end position="93"/>
    </location>
</feature>
<accession>A0A811Q463</accession>
<comment type="function">
    <text evidence="1">Transcription factor that specifically binds AT-rich DNA sequences related to the nuclear matrix attachment regions (MARs).</text>
</comment>
<gene>
    <name evidence="3" type="ORF">NCGR_LOCUS37414</name>
</gene>
<dbReference type="InterPro" id="IPR039605">
    <property type="entry name" value="AHL"/>
</dbReference>
<dbReference type="PANTHER" id="PTHR31500:SF9">
    <property type="entry name" value="AT-HOOK MOTIF NUCLEAR-LOCALIZED PROTEIN 9"/>
    <property type="match status" value="1"/>
</dbReference>
<dbReference type="GO" id="GO:0003680">
    <property type="term" value="F:minor groove of adenine-thymine-rich DNA binding"/>
    <property type="evidence" value="ECO:0007669"/>
    <property type="project" value="UniProtKB-UniRule"/>
</dbReference>
<keyword evidence="1" id="KW-0539">Nucleus</keyword>
<proteinExistence type="predicted"/>
<sequence length="132" mass="14471">MGMPIIAFLFAQGQCASFEQLELFLQQPFTKIQTLVGRFEIYCLSGSYLVLDDGGTRTRSRGLCIALFGPDHRVIGGSVVGVLTAAGTIQVMADFCVIENFLIYIILKFEFTKPHSLENMLQLLSSCVGAVL</sequence>
<organism evidence="3 4">
    <name type="scientific">Miscanthus lutarioriparius</name>
    <dbReference type="NCBI Taxonomy" id="422564"/>
    <lineage>
        <taxon>Eukaryota</taxon>
        <taxon>Viridiplantae</taxon>
        <taxon>Streptophyta</taxon>
        <taxon>Embryophyta</taxon>
        <taxon>Tracheophyta</taxon>
        <taxon>Spermatophyta</taxon>
        <taxon>Magnoliopsida</taxon>
        <taxon>Liliopsida</taxon>
        <taxon>Poales</taxon>
        <taxon>Poaceae</taxon>
        <taxon>PACMAD clade</taxon>
        <taxon>Panicoideae</taxon>
        <taxon>Andropogonodae</taxon>
        <taxon>Andropogoneae</taxon>
        <taxon>Saccharinae</taxon>
        <taxon>Miscanthus</taxon>
    </lineage>
</organism>
<dbReference type="SUPFAM" id="SSF117856">
    <property type="entry name" value="AF0104/ALDC/Ptd012-like"/>
    <property type="match status" value="1"/>
</dbReference>
<dbReference type="EMBL" id="CAJGYO010000009">
    <property type="protein sequence ID" value="CAD6253792.1"/>
    <property type="molecule type" value="Genomic_DNA"/>
</dbReference>
<dbReference type="Gene3D" id="3.30.1330.80">
    <property type="entry name" value="Hypothetical protein, similar to alpha- acetolactate decarboxylase, domain 2"/>
    <property type="match status" value="1"/>
</dbReference>
<dbReference type="InterPro" id="IPR005175">
    <property type="entry name" value="PPC_dom"/>
</dbReference>
<dbReference type="Pfam" id="PF03479">
    <property type="entry name" value="PCC"/>
    <property type="match status" value="1"/>
</dbReference>
<keyword evidence="4" id="KW-1185">Reference proteome</keyword>
<dbReference type="OrthoDB" id="913036at2759"/>
<dbReference type="GO" id="GO:0005634">
    <property type="term" value="C:nucleus"/>
    <property type="evidence" value="ECO:0007669"/>
    <property type="project" value="UniProtKB-SubCell"/>
</dbReference>
<name>A0A811Q463_9POAL</name>
<comment type="caution">
    <text evidence="3">The sequence shown here is derived from an EMBL/GenBank/DDBJ whole genome shotgun (WGS) entry which is preliminary data.</text>
</comment>
<evidence type="ECO:0000256" key="1">
    <source>
        <dbReference type="RuleBase" id="RU367031"/>
    </source>
</evidence>
<comment type="domain">
    <text evidence="1">The PPC domain mediates interactions between AHL proteins.</text>
</comment>
<evidence type="ECO:0000259" key="2">
    <source>
        <dbReference type="Pfam" id="PF03479"/>
    </source>
</evidence>
<evidence type="ECO:0000313" key="4">
    <source>
        <dbReference type="Proteomes" id="UP000604825"/>
    </source>
</evidence>